<feature type="compositionally biased region" description="Low complexity" evidence="1">
    <location>
        <begin position="59"/>
        <end position="77"/>
    </location>
</feature>
<feature type="compositionally biased region" description="Low complexity" evidence="1">
    <location>
        <begin position="34"/>
        <end position="51"/>
    </location>
</feature>
<feature type="region of interest" description="Disordered" evidence="1">
    <location>
        <begin position="34"/>
        <end position="95"/>
    </location>
</feature>
<dbReference type="STRING" id="1451189.CFAL_01880"/>
<evidence type="ECO:0000256" key="1">
    <source>
        <dbReference type="SAM" id="MobiDB-lite"/>
    </source>
</evidence>
<evidence type="ECO:0000313" key="2">
    <source>
        <dbReference type="EMBL" id="RIX33588.1"/>
    </source>
</evidence>
<dbReference type="AlphaFoldDB" id="A0A418Q533"/>
<name>A0A418Q533_9CORY</name>
<sequence length="226" mass="23698">MRRRIAAVVVIVLVILLIWWIVSALSGGDNNAATTANTASQSSTVSSSAKPSESKKADASASSSESESPSGSESATDTAKPSDPNAAGAEGAEGKDTCTVADLQVTATPGEPTFPAGQLPKFFATIKNPTKADCVVDFNTNQLKFEVFTMNNYERVWADTDCNAPEVTGDVTIPAGRSVNYELEAWSRTTSAPGKCDNRQPVSPGNYLLYAHVGDNTSQPATFNLG</sequence>
<evidence type="ECO:0000313" key="3">
    <source>
        <dbReference type="Proteomes" id="UP000285278"/>
    </source>
</evidence>
<protein>
    <submittedName>
        <fullName evidence="2">Uncharacterized protein</fullName>
    </submittedName>
</protein>
<proteinExistence type="predicted"/>
<dbReference type="OrthoDB" id="4772932at2"/>
<comment type="caution">
    <text evidence="2">The sequence shown here is derived from an EMBL/GenBank/DDBJ whole genome shotgun (WGS) entry which is preliminary data.</text>
</comment>
<keyword evidence="3" id="KW-1185">Reference proteome</keyword>
<reference evidence="2 3" key="1">
    <citation type="submission" date="2018-09" db="EMBL/GenBank/DDBJ databases">
        <title>Optimization and identification of Corynebacterium falsenii FN1-14 from fish paste.</title>
        <authorList>
            <person name="Daroonpunt R."/>
            <person name="Tanasupawat S."/>
        </authorList>
    </citation>
    <scope>NUCLEOTIDE SEQUENCE [LARGE SCALE GENOMIC DNA]</scope>
    <source>
        <strain evidence="2 3">FN1-14</strain>
    </source>
</reference>
<dbReference type="EMBL" id="QXJK01000014">
    <property type="protein sequence ID" value="RIX33588.1"/>
    <property type="molecule type" value="Genomic_DNA"/>
</dbReference>
<organism evidence="2 3">
    <name type="scientific">Corynebacterium falsenii</name>
    <dbReference type="NCBI Taxonomy" id="108486"/>
    <lineage>
        <taxon>Bacteria</taxon>
        <taxon>Bacillati</taxon>
        <taxon>Actinomycetota</taxon>
        <taxon>Actinomycetes</taxon>
        <taxon>Mycobacteriales</taxon>
        <taxon>Corynebacteriaceae</taxon>
        <taxon>Corynebacterium</taxon>
    </lineage>
</organism>
<gene>
    <name evidence="2" type="ORF">D3M95_10180</name>
</gene>
<dbReference type="Proteomes" id="UP000285278">
    <property type="component" value="Unassembled WGS sequence"/>
</dbReference>
<accession>A0A418Q533</accession>